<organism evidence="3 4">
    <name type="scientific">Parthenolecanium corni</name>
    <dbReference type="NCBI Taxonomy" id="536013"/>
    <lineage>
        <taxon>Eukaryota</taxon>
        <taxon>Metazoa</taxon>
        <taxon>Ecdysozoa</taxon>
        <taxon>Arthropoda</taxon>
        <taxon>Hexapoda</taxon>
        <taxon>Insecta</taxon>
        <taxon>Pterygota</taxon>
        <taxon>Neoptera</taxon>
        <taxon>Paraneoptera</taxon>
        <taxon>Hemiptera</taxon>
        <taxon>Sternorrhyncha</taxon>
        <taxon>Coccoidea</taxon>
        <taxon>Coccidae</taxon>
        <taxon>Parthenolecanium</taxon>
    </lineage>
</organism>
<evidence type="ECO:0000256" key="2">
    <source>
        <dbReference type="SAM" id="SignalP"/>
    </source>
</evidence>
<keyword evidence="4" id="KW-1185">Reference proteome</keyword>
<feature type="region of interest" description="Disordered" evidence="1">
    <location>
        <begin position="105"/>
        <end position="134"/>
    </location>
</feature>
<feature type="compositionally biased region" description="Polar residues" evidence="1">
    <location>
        <begin position="108"/>
        <end position="119"/>
    </location>
</feature>
<keyword evidence="2" id="KW-0732">Signal</keyword>
<accession>A0AAN9T5Q7</accession>
<dbReference type="EMBL" id="JBBCAQ010000038">
    <property type="protein sequence ID" value="KAK7571881.1"/>
    <property type="molecule type" value="Genomic_DNA"/>
</dbReference>
<feature type="chain" id="PRO_5042995900" description="Secreted protein" evidence="2">
    <location>
        <begin position="22"/>
        <end position="134"/>
    </location>
</feature>
<evidence type="ECO:0000256" key="1">
    <source>
        <dbReference type="SAM" id="MobiDB-lite"/>
    </source>
</evidence>
<name>A0AAN9T5Q7_9HEMI</name>
<dbReference type="Proteomes" id="UP001367676">
    <property type="component" value="Unassembled WGS sequence"/>
</dbReference>
<evidence type="ECO:0000313" key="3">
    <source>
        <dbReference type="EMBL" id="KAK7571881.1"/>
    </source>
</evidence>
<reference evidence="3 4" key="1">
    <citation type="submission" date="2024-03" db="EMBL/GenBank/DDBJ databases">
        <title>Adaptation during the transition from Ophiocordyceps entomopathogen to insect associate is accompanied by gene loss and intensified selection.</title>
        <authorList>
            <person name="Ward C.M."/>
            <person name="Onetto C.A."/>
            <person name="Borneman A.R."/>
        </authorList>
    </citation>
    <scope>NUCLEOTIDE SEQUENCE [LARGE SCALE GENOMIC DNA]</scope>
    <source>
        <strain evidence="3">AWRI1</strain>
        <tissue evidence="3">Single Adult Female</tissue>
    </source>
</reference>
<evidence type="ECO:0008006" key="5">
    <source>
        <dbReference type="Google" id="ProtNLM"/>
    </source>
</evidence>
<feature type="signal peptide" evidence="2">
    <location>
        <begin position="1"/>
        <end position="21"/>
    </location>
</feature>
<proteinExistence type="predicted"/>
<dbReference type="AlphaFoldDB" id="A0AAN9T5Q7"/>
<gene>
    <name evidence="3" type="ORF">V9T40_014353</name>
</gene>
<protein>
    <recommendedName>
        <fullName evidence="5">Secreted protein</fullName>
    </recommendedName>
</protein>
<evidence type="ECO:0000313" key="4">
    <source>
        <dbReference type="Proteomes" id="UP001367676"/>
    </source>
</evidence>
<sequence length="134" mass="14754">MDAVINKAVIFLMAFVIVSVAHRLTGIGSQPQLACQLRNTFQMQTSVKRIGGGASLAGGSTLRTLLRFGAFETMLRKVCRKDDDTSCVNRFRMLATPLNPWFAIRRSPPNSMASESSRQPRAGHLTAFDAHDDE</sequence>
<comment type="caution">
    <text evidence="3">The sequence shown here is derived from an EMBL/GenBank/DDBJ whole genome shotgun (WGS) entry which is preliminary data.</text>
</comment>